<dbReference type="InterPro" id="IPR050638">
    <property type="entry name" value="AA-Vitamin_Transporters"/>
</dbReference>
<feature type="transmembrane region" description="Helical" evidence="6">
    <location>
        <begin position="41"/>
        <end position="63"/>
    </location>
</feature>
<protein>
    <recommendedName>
        <fullName evidence="7">EamA domain-containing protein</fullName>
    </recommendedName>
</protein>
<evidence type="ECO:0000256" key="4">
    <source>
        <dbReference type="ARBA" id="ARBA00022989"/>
    </source>
</evidence>
<keyword evidence="3 6" id="KW-0812">Transmembrane</keyword>
<dbReference type="PANTHER" id="PTHR32322:SF2">
    <property type="entry name" value="EAMA DOMAIN-CONTAINING PROTEIN"/>
    <property type="match status" value="1"/>
</dbReference>
<dbReference type="Pfam" id="PF00892">
    <property type="entry name" value="EamA"/>
    <property type="match status" value="2"/>
</dbReference>
<comment type="caution">
    <text evidence="8">The sequence shown here is derived from an EMBL/GenBank/DDBJ whole genome shotgun (WGS) entry which is preliminary data.</text>
</comment>
<keyword evidence="4 6" id="KW-1133">Transmembrane helix</keyword>
<dbReference type="OrthoDB" id="4167046at2"/>
<keyword evidence="5 6" id="KW-0472">Membrane</keyword>
<feature type="transmembrane region" description="Helical" evidence="6">
    <location>
        <begin position="134"/>
        <end position="151"/>
    </location>
</feature>
<feature type="transmembrane region" description="Helical" evidence="6">
    <location>
        <begin position="101"/>
        <end position="122"/>
    </location>
</feature>
<comment type="subcellular location">
    <subcellularLocation>
        <location evidence="1">Membrane</location>
        <topology evidence="1">Multi-pass membrane protein</topology>
    </subcellularLocation>
</comment>
<dbReference type="GO" id="GO:0016020">
    <property type="term" value="C:membrane"/>
    <property type="evidence" value="ECO:0007669"/>
    <property type="project" value="UniProtKB-SubCell"/>
</dbReference>
<feature type="domain" description="EamA" evidence="7">
    <location>
        <begin position="160"/>
        <end position="309"/>
    </location>
</feature>
<dbReference type="EMBL" id="LZDH01000056">
    <property type="protein sequence ID" value="OBS30264.1"/>
    <property type="molecule type" value="Genomic_DNA"/>
</dbReference>
<evidence type="ECO:0000313" key="8">
    <source>
        <dbReference type="EMBL" id="OBS30264.1"/>
    </source>
</evidence>
<feature type="transmembrane region" description="Helical" evidence="6">
    <location>
        <begin position="163"/>
        <end position="180"/>
    </location>
</feature>
<evidence type="ECO:0000256" key="5">
    <source>
        <dbReference type="ARBA" id="ARBA00023136"/>
    </source>
</evidence>
<comment type="similarity">
    <text evidence="2">Belongs to the EamA transporter family.</text>
</comment>
<evidence type="ECO:0000313" key="9">
    <source>
        <dbReference type="Proteomes" id="UP000091969"/>
    </source>
</evidence>
<name>A0A1A6DU04_9BURK</name>
<dbReference type="SUPFAM" id="SSF103481">
    <property type="entry name" value="Multidrug resistance efflux transporter EmrE"/>
    <property type="match status" value="2"/>
</dbReference>
<dbReference type="STRING" id="1101373.A9O67_04245"/>
<reference evidence="8 9" key="1">
    <citation type="submission" date="2016-06" db="EMBL/GenBank/DDBJ databases">
        <title>Genome sequence of Tepidimonas fonticaldi PL17.</title>
        <authorList>
            <person name="Pinnaka A.K."/>
        </authorList>
    </citation>
    <scope>NUCLEOTIDE SEQUENCE [LARGE SCALE GENOMIC DNA]</scope>
    <source>
        <strain evidence="8 9">PL17</strain>
    </source>
</reference>
<feature type="transmembrane region" description="Helical" evidence="6">
    <location>
        <begin position="192"/>
        <end position="212"/>
    </location>
</feature>
<dbReference type="InterPro" id="IPR037185">
    <property type="entry name" value="EmrE-like"/>
</dbReference>
<evidence type="ECO:0000256" key="1">
    <source>
        <dbReference type="ARBA" id="ARBA00004141"/>
    </source>
</evidence>
<proteinExistence type="inferred from homology"/>
<feature type="transmembrane region" description="Helical" evidence="6">
    <location>
        <begin position="266"/>
        <end position="286"/>
    </location>
</feature>
<evidence type="ECO:0000256" key="2">
    <source>
        <dbReference type="ARBA" id="ARBA00007362"/>
    </source>
</evidence>
<evidence type="ECO:0000256" key="3">
    <source>
        <dbReference type="ARBA" id="ARBA00022692"/>
    </source>
</evidence>
<evidence type="ECO:0000256" key="6">
    <source>
        <dbReference type="SAM" id="Phobius"/>
    </source>
</evidence>
<dbReference type="RefSeq" id="WP_068608541.1">
    <property type="nucleotide sequence ID" value="NZ_LZDH01000056.1"/>
</dbReference>
<gene>
    <name evidence="8" type="ORF">A9O67_04245</name>
</gene>
<feature type="transmembrane region" description="Helical" evidence="6">
    <location>
        <begin position="75"/>
        <end position="95"/>
    </location>
</feature>
<accession>A0A1A6DU04</accession>
<dbReference type="AlphaFoldDB" id="A0A1A6DU04"/>
<sequence length="312" mass="33872">MPRDTTAPLTPSTIALLTIPPLLWAGNAVVGRMAAAWIPPITFNLLRWLIAFALLVPLAHWVLRPGSPMWRQWRRFAVLGLFAVAGYNMLQYLALHTSTPLNVTLVASSMPVWMMLVGRLFFAAPVQRQQLTGAALSLSGVLVVLSQGQWANLLKLHFVPGDAWMLAAAFTWACYSWLLTRRDESPEIRRDWAAFLLAQTAFGLISAAALAGGEWIWLSTAAPADMPTRIHWSWALAAVLLFVAVGPSVIAYRCWGAGVQRAGPTVAGFFTNLTPLFAAVMSSLLLGETPQAYHALAFGLIVAGIAVSSRRG</sequence>
<dbReference type="InterPro" id="IPR000620">
    <property type="entry name" value="EamA_dom"/>
</dbReference>
<keyword evidence="9" id="KW-1185">Reference proteome</keyword>
<evidence type="ECO:0000259" key="7">
    <source>
        <dbReference type="Pfam" id="PF00892"/>
    </source>
</evidence>
<dbReference type="Proteomes" id="UP000091969">
    <property type="component" value="Unassembled WGS sequence"/>
</dbReference>
<feature type="transmembrane region" description="Helical" evidence="6">
    <location>
        <begin position="292"/>
        <end position="309"/>
    </location>
</feature>
<feature type="transmembrane region" description="Helical" evidence="6">
    <location>
        <begin position="232"/>
        <end position="254"/>
    </location>
</feature>
<dbReference type="PANTHER" id="PTHR32322">
    <property type="entry name" value="INNER MEMBRANE TRANSPORTER"/>
    <property type="match status" value="1"/>
</dbReference>
<feature type="domain" description="EamA" evidence="7">
    <location>
        <begin position="14"/>
        <end position="145"/>
    </location>
</feature>
<organism evidence="8 9">
    <name type="scientific">Tepidimonas fonticaldi</name>
    <dbReference type="NCBI Taxonomy" id="1101373"/>
    <lineage>
        <taxon>Bacteria</taxon>
        <taxon>Pseudomonadati</taxon>
        <taxon>Pseudomonadota</taxon>
        <taxon>Betaproteobacteria</taxon>
        <taxon>Burkholderiales</taxon>
        <taxon>Tepidimonas</taxon>
    </lineage>
</organism>